<gene>
    <name evidence="2" type="ORF">BaRGS_00018364</name>
</gene>
<reference evidence="2 3" key="1">
    <citation type="journal article" date="2023" name="Sci. Data">
        <title>Genome assembly of the Korean intertidal mud-creeper Batillaria attramentaria.</title>
        <authorList>
            <person name="Patra A.K."/>
            <person name="Ho P.T."/>
            <person name="Jun S."/>
            <person name="Lee S.J."/>
            <person name="Kim Y."/>
            <person name="Won Y.J."/>
        </authorList>
    </citation>
    <scope>NUCLEOTIDE SEQUENCE [LARGE SCALE GENOMIC DNA]</scope>
    <source>
        <strain evidence="2">Wonlab-2016</strain>
    </source>
</reference>
<evidence type="ECO:0000313" key="3">
    <source>
        <dbReference type="Proteomes" id="UP001519460"/>
    </source>
</evidence>
<dbReference type="EMBL" id="JACVVK020000127">
    <property type="protein sequence ID" value="KAK7490385.1"/>
    <property type="molecule type" value="Genomic_DNA"/>
</dbReference>
<evidence type="ECO:0000313" key="2">
    <source>
        <dbReference type="EMBL" id="KAK7490385.1"/>
    </source>
</evidence>
<accession>A0ABD0KT76</accession>
<keyword evidence="3" id="KW-1185">Reference proteome</keyword>
<name>A0ABD0KT76_9CAEN</name>
<dbReference type="AlphaFoldDB" id="A0ABD0KT76"/>
<comment type="caution">
    <text evidence="2">The sequence shown here is derived from an EMBL/GenBank/DDBJ whole genome shotgun (WGS) entry which is preliminary data.</text>
</comment>
<feature type="compositionally biased region" description="Polar residues" evidence="1">
    <location>
        <begin position="95"/>
        <end position="110"/>
    </location>
</feature>
<organism evidence="2 3">
    <name type="scientific">Batillaria attramentaria</name>
    <dbReference type="NCBI Taxonomy" id="370345"/>
    <lineage>
        <taxon>Eukaryota</taxon>
        <taxon>Metazoa</taxon>
        <taxon>Spiralia</taxon>
        <taxon>Lophotrochozoa</taxon>
        <taxon>Mollusca</taxon>
        <taxon>Gastropoda</taxon>
        <taxon>Caenogastropoda</taxon>
        <taxon>Sorbeoconcha</taxon>
        <taxon>Cerithioidea</taxon>
        <taxon>Batillariidae</taxon>
        <taxon>Batillaria</taxon>
    </lineage>
</organism>
<dbReference type="Proteomes" id="UP001519460">
    <property type="component" value="Unassembled WGS sequence"/>
</dbReference>
<proteinExistence type="predicted"/>
<protein>
    <submittedName>
        <fullName evidence="2">Uncharacterized protein</fullName>
    </submittedName>
</protein>
<sequence length="110" mass="12302">MHSPRKTDKIRKGLCSEKSVSPVSGTASVYRFFGRNGERKSSQRLLHQLNDWDEFQKQGTHLRTCGQTTTIILQESPVDSLVVPDAKLQPARQAHGQTGTLVPQSEEQKT</sequence>
<feature type="region of interest" description="Disordered" evidence="1">
    <location>
        <begin position="87"/>
        <end position="110"/>
    </location>
</feature>
<evidence type="ECO:0000256" key="1">
    <source>
        <dbReference type="SAM" id="MobiDB-lite"/>
    </source>
</evidence>